<organism evidence="1 2">
    <name type="scientific">Meloidogyne javanica</name>
    <name type="common">Root-knot nematode worm</name>
    <dbReference type="NCBI Taxonomy" id="6303"/>
    <lineage>
        <taxon>Eukaryota</taxon>
        <taxon>Metazoa</taxon>
        <taxon>Ecdysozoa</taxon>
        <taxon>Nematoda</taxon>
        <taxon>Chromadorea</taxon>
        <taxon>Rhabditida</taxon>
        <taxon>Tylenchina</taxon>
        <taxon>Tylenchomorpha</taxon>
        <taxon>Tylenchoidea</taxon>
        <taxon>Meloidogynidae</taxon>
        <taxon>Meloidogyninae</taxon>
        <taxon>Meloidogyne</taxon>
        <taxon>Meloidogyne incognita group</taxon>
    </lineage>
</organism>
<keyword evidence="1" id="KW-1185">Reference proteome</keyword>
<sequence>MISLAYNIGSTVAIGFLIDHIISLLTEKPEHVNDFFPITVVVGTSEFLLRSDDFKADYLFEKIATETNKKQIDHICFFNNDGNERKVSKNEGTMGLLLLYSGQNRKLNFHICAE</sequence>
<dbReference type="AlphaFoldDB" id="A0A915MYU7"/>
<dbReference type="Proteomes" id="UP000887561">
    <property type="component" value="Unplaced"/>
</dbReference>
<reference evidence="2" key="1">
    <citation type="submission" date="2022-11" db="UniProtKB">
        <authorList>
            <consortium name="WormBaseParasite"/>
        </authorList>
    </citation>
    <scope>IDENTIFICATION</scope>
</reference>
<accession>A0A915MYU7</accession>
<name>A0A915MYU7_MELJA</name>
<evidence type="ECO:0000313" key="1">
    <source>
        <dbReference type="Proteomes" id="UP000887561"/>
    </source>
</evidence>
<evidence type="ECO:0000313" key="2">
    <source>
        <dbReference type="WBParaSite" id="scaffold6710_cov231.g11158"/>
    </source>
</evidence>
<dbReference type="WBParaSite" id="scaffold6710_cov231.g11158">
    <property type="protein sequence ID" value="scaffold6710_cov231.g11158"/>
    <property type="gene ID" value="scaffold6710_cov231.g11158"/>
</dbReference>
<proteinExistence type="predicted"/>
<protein>
    <submittedName>
        <fullName evidence="2">Uncharacterized protein</fullName>
    </submittedName>
</protein>